<accession>A0A8R1EFR0</accession>
<evidence type="ECO:0000313" key="1">
    <source>
        <dbReference type="EnsemblMetazoa" id="CJA34117.1"/>
    </source>
</evidence>
<dbReference type="EnsemblMetazoa" id="CJA34117.1">
    <property type="protein sequence ID" value="CJA34117.1"/>
    <property type="gene ID" value="WBGene00209964"/>
</dbReference>
<keyword evidence="2" id="KW-1185">Reference proteome</keyword>
<reference evidence="2" key="1">
    <citation type="submission" date="2010-08" db="EMBL/GenBank/DDBJ databases">
        <authorList>
            <consortium name="Caenorhabditis japonica Sequencing Consortium"/>
            <person name="Wilson R.K."/>
        </authorList>
    </citation>
    <scope>NUCLEOTIDE SEQUENCE [LARGE SCALE GENOMIC DNA]</scope>
    <source>
        <strain evidence="2">DF5081</strain>
    </source>
</reference>
<protein>
    <submittedName>
        <fullName evidence="1">Uncharacterized protein</fullName>
    </submittedName>
</protein>
<name>A0A8R1EFR0_CAEJA</name>
<sequence>MVIGSSHNVGHLYYLLTIPQCPPSPICVNFSKEKQPIEDITNQIELSIYQGQATQLKNVVCCDRFTPRDRL</sequence>
<evidence type="ECO:0000313" key="2">
    <source>
        <dbReference type="Proteomes" id="UP000005237"/>
    </source>
</evidence>
<organism evidence="1 2">
    <name type="scientific">Caenorhabditis japonica</name>
    <dbReference type="NCBI Taxonomy" id="281687"/>
    <lineage>
        <taxon>Eukaryota</taxon>
        <taxon>Metazoa</taxon>
        <taxon>Ecdysozoa</taxon>
        <taxon>Nematoda</taxon>
        <taxon>Chromadorea</taxon>
        <taxon>Rhabditida</taxon>
        <taxon>Rhabditina</taxon>
        <taxon>Rhabditomorpha</taxon>
        <taxon>Rhabditoidea</taxon>
        <taxon>Rhabditidae</taxon>
        <taxon>Peloderinae</taxon>
        <taxon>Caenorhabditis</taxon>
    </lineage>
</organism>
<proteinExistence type="predicted"/>
<dbReference type="AlphaFoldDB" id="A0A8R1EFR0"/>
<reference evidence="1" key="2">
    <citation type="submission" date="2022-06" db="UniProtKB">
        <authorList>
            <consortium name="EnsemblMetazoa"/>
        </authorList>
    </citation>
    <scope>IDENTIFICATION</scope>
    <source>
        <strain evidence="1">DF5081</strain>
    </source>
</reference>
<dbReference type="Proteomes" id="UP000005237">
    <property type="component" value="Unassembled WGS sequence"/>
</dbReference>